<dbReference type="Proteomes" id="UP000245506">
    <property type="component" value="Unassembled WGS sequence"/>
</dbReference>
<dbReference type="PROSITE" id="PS51257">
    <property type="entry name" value="PROKAR_LIPOPROTEIN"/>
    <property type="match status" value="1"/>
</dbReference>
<organism evidence="2 3">
    <name type="scientific">Leucothrix arctica</name>
    <dbReference type="NCBI Taxonomy" id="1481894"/>
    <lineage>
        <taxon>Bacteria</taxon>
        <taxon>Pseudomonadati</taxon>
        <taxon>Pseudomonadota</taxon>
        <taxon>Gammaproteobacteria</taxon>
        <taxon>Thiotrichales</taxon>
        <taxon>Thiotrichaceae</taxon>
        <taxon>Leucothrix</taxon>
    </lineage>
</organism>
<keyword evidence="1" id="KW-0732">Signal</keyword>
<accession>A0A317CCP9</accession>
<dbReference type="OrthoDB" id="5620365at2"/>
<proteinExistence type="predicted"/>
<gene>
    <name evidence="2" type="ORF">DKT75_09180</name>
</gene>
<evidence type="ECO:0000313" key="3">
    <source>
        <dbReference type="Proteomes" id="UP000245506"/>
    </source>
</evidence>
<dbReference type="AlphaFoldDB" id="A0A317CCP9"/>
<evidence type="ECO:0000256" key="1">
    <source>
        <dbReference type="SAM" id="SignalP"/>
    </source>
</evidence>
<evidence type="ECO:0008006" key="4">
    <source>
        <dbReference type="Google" id="ProtNLM"/>
    </source>
</evidence>
<evidence type="ECO:0000313" key="2">
    <source>
        <dbReference type="EMBL" id="PWQ96159.1"/>
    </source>
</evidence>
<sequence>MTSKQKRIYKFTKYLTFPLLLSFSLAACNSSNSSSETTTDPDLLTGKITGVSVEGLSYQTESQSGVTTADSTFTFKEGESVSFFIGDIAIGQASAAAELTLFDLVGIADPDSLADGAETKLKQTTRSSFQFEHLSNLVVLLTALDEDGDFANGVVIPASLESVAQGKTLDILGSKTKTFKYDLNGSELLSEAVTEGIWQSTPTIVSPGAALDAFYAAMGITPEVYTTAKELYDTDEDGNADFTTSYAFDDAGNLVSKTRETDDLSTSEVTTYTYDDSARNIGIYRESNENGRTYFSQQEKAFDAEGREILSQTDSDGNGIFEVRRVTETEYYESGYPSYNKQSDEQFSETTGELLFLSAYTTKYDTQGNHTYQSNTSQNNYDGQTSSQSITYTFDSAGNRTKEEIDNDGDGTADVIHSYGYNDEQKQILEESDLNGDGEIDTRETAIFDESTNTATLSYDSNADGVIDNISTAVYDDNNNIISQRIDEGNDGTFEEVTTWDYIYNSEGFALSTNEVSETSPEKNQLTTYTFDDEGRLLTFSYIYANAPEQNYLQTIAYDEAGEATFYSVEHGVINTDYYYRTTTVIHDTYGGQTTTEYDSNNEIKSVDSLLYDDRGNQIEESSSDTYESGISTYKTTWTYNSDDQVITESVFRASEEYSNTTYAYDEQGELILTTSTILSDQGGREGEVTTITYEFADLGSWQALYRRLD</sequence>
<name>A0A317CCP9_9GAMM</name>
<keyword evidence="3" id="KW-1185">Reference proteome</keyword>
<comment type="caution">
    <text evidence="2">The sequence shown here is derived from an EMBL/GenBank/DDBJ whole genome shotgun (WGS) entry which is preliminary data.</text>
</comment>
<feature type="signal peptide" evidence="1">
    <location>
        <begin position="1"/>
        <end position="26"/>
    </location>
</feature>
<protein>
    <recommendedName>
        <fullName evidence="4">EF-hand domain-containing protein</fullName>
    </recommendedName>
</protein>
<dbReference type="EMBL" id="QGKL01000029">
    <property type="protein sequence ID" value="PWQ96159.1"/>
    <property type="molecule type" value="Genomic_DNA"/>
</dbReference>
<reference evidence="2 3" key="1">
    <citation type="submission" date="2018-05" db="EMBL/GenBank/DDBJ databases">
        <title>Leucothrix arctica sp. nov., isolated from Arctic seawater.</title>
        <authorList>
            <person name="Choi A."/>
            <person name="Baek K."/>
        </authorList>
    </citation>
    <scope>NUCLEOTIDE SEQUENCE [LARGE SCALE GENOMIC DNA]</scope>
    <source>
        <strain evidence="2 3">IMCC9719</strain>
    </source>
</reference>
<feature type="chain" id="PRO_5016263203" description="EF-hand domain-containing protein" evidence="1">
    <location>
        <begin position="27"/>
        <end position="710"/>
    </location>
</feature>
<dbReference type="RefSeq" id="WP_109823131.1">
    <property type="nucleotide sequence ID" value="NZ_QGKL01000029.1"/>
</dbReference>
<dbReference type="Gene3D" id="2.180.10.10">
    <property type="entry name" value="RHS repeat-associated core"/>
    <property type="match status" value="1"/>
</dbReference>